<gene>
    <name evidence="2" type="ORF">BU085_06090</name>
</gene>
<comment type="caution">
    <text evidence="2">The sequence shown here is derived from an EMBL/GenBank/DDBJ whole genome shotgun (WGS) entry which is preliminary data.</text>
</comment>
<evidence type="ECO:0000259" key="1">
    <source>
        <dbReference type="Pfam" id="PF11195"/>
    </source>
</evidence>
<evidence type="ECO:0000313" key="2">
    <source>
        <dbReference type="EMBL" id="PTI51152.1"/>
    </source>
</evidence>
<proteinExistence type="predicted"/>
<evidence type="ECO:0000313" key="3">
    <source>
        <dbReference type="Proteomes" id="UP000240717"/>
    </source>
</evidence>
<dbReference type="EMBL" id="PZEV01000016">
    <property type="protein sequence ID" value="PTI51152.1"/>
    <property type="molecule type" value="Genomic_DNA"/>
</dbReference>
<dbReference type="AlphaFoldDB" id="A0A2T4Q0M1"/>
<organism evidence="2 3">
    <name type="scientific">Staphylococcus warneri</name>
    <dbReference type="NCBI Taxonomy" id="1292"/>
    <lineage>
        <taxon>Bacteria</taxon>
        <taxon>Bacillati</taxon>
        <taxon>Bacillota</taxon>
        <taxon>Bacilli</taxon>
        <taxon>Bacillales</taxon>
        <taxon>Staphylococcaceae</taxon>
        <taxon>Staphylococcus</taxon>
    </lineage>
</organism>
<accession>A0A2T4Q0M1</accession>
<feature type="domain" description="Thoeris anti-defense 2-like" evidence="1">
    <location>
        <begin position="1"/>
        <end position="72"/>
    </location>
</feature>
<dbReference type="RefSeq" id="WP_107533175.1">
    <property type="nucleotide sequence ID" value="NZ_PZEV01000016.1"/>
</dbReference>
<dbReference type="Proteomes" id="UP000240717">
    <property type="component" value="Unassembled WGS sequence"/>
</dbReference>
<sequence>MNIQEATKLAMENGKSIYRSSQFDSDVEPGSSVELIPTNSFGYIVTIPRKKAFTPLWQPMAEDLLADDWEVVGSKIVEQTI</sequence>
<reference evidence="2 3" key="1">
    <citation type="journal article" date="2016" name="Front. Microbiol.">
        <title>Comprehensive Phylogenetic Analysis of Bovine Non-aureus Staphylococci Species Based on Whole-Genome Sequencing.</title>
        <authorList>
            <person name="Naushad S."/>
            <person name="Barkema H.W."/>
            <person name="Luby C."/>
            <person name="Condas L.A."/>
            <person name="Nobrega D.B."/>
            <person name="Carson D.A."/>
            <person name="De Buck J."/>
        </authorList>
    </citation>
    <scope>NUCLEOTIDE SEQUENCE [LARGE SCALE GENOMIC DNA]</scope>
    <source>
        <strain evidence="2 3">SNUC 2993</strain>
    </source>
</reference>
<name>A0A2T4Q0M1_STAWA</name>
<dbReference type="Pfam" id="PF11195">
    <property type="entry name" value="Tad2-like"/>
    <property type="match status" value="1"/>
</dbReference>
<dbReference type="InterPro" id="IPR021361">
    <property type="entry name" value="Tad2-like_dom"/>
</dbReference>
<protein>
    <submittedName>
        <fullName evidence="2">DUF2829 domain-containing protein</fullName>
    </submittedName>
</protein>